<name>S8E2W5_FOMSC</name>
<feature type="domain" description="C2H2-type" evidence="9">
    <location>
        <begin position="195"/>
        <end position="222"/>
    </location>
</feature>
<sequence>MPSNQPPPSSSSNSRREEQRPTLPPIRDIFGRELSEAVPPQPGRPSVSPHIPFQRLALDDDRRNRTGSPAPGSSGQASSAHPHPVYPPPGAPGVYPPPGASGTGSHARTASVPSHLPYAYATPLPAGQQYPQYTHAQPPYPQQTHQMMSRTPMPTGVYPYATPHSQYPGQPMPMPSSSRITTDAVAPERSAAARYECSYCHKGFTRPSSLKIHLNTHTGERPFTCPHPGCGRSFSVQSNMRRHARVHERGSESQADVADDDPDEGEENASDNDKESTERKR</sequence>
<feature type="compositionally biased region" description="Pro residues" evidence="8">
    <location>
        <begin position="84"/>
        <end position="99"/>
    </location>
</feature>
<evidence type="ECO:0000256" key="3">
    <source>
        <dbReference type="ARBA" id="ARBA00022737"/>
    </source>
</evidence>
<evidence type="ECO:0000313" key="11">
    <source>
        <dbReference type="Proteomes" id="UP000015241"/>
    </source>
</evidence>
<dbReference type="PANTHER" id="PTHR14003">
    <property type="entry name" value="TRANSCRIPTIONAL REPRESSOR PROTEIN YY"/>
    <property type="match status" value="1"/>
</dbReference>
<dbReference type="HOGENOM" id="CLU_075886_0_0_1"/>
<dbReference type="GO" id="GO:0008270">
    <property type="term" value="F:zinc ion binding"/>
    <property type="evidence" value="ECO:0007669"/>
    <property type="project" value="UniProtKB-KW"/>
</dbReference>
<keyword evidence="11" id="KW-1185">Reference proteome</keyword>
<dbReference type="FunFam" id="3.30.160.60:FF:000110">
    <property type="entry name" value="Zinc finger protein-like"/>
    <property type="match status" value="1"/>
</dbReference>
<keyword evidence="5" id="KW-0862">Zinc</keyword>
<dbReference type="GO" id="GO:0005667">
    <property type="term" value="C:transcription regulator complex"/>
    <property type="evidence" value="ECO:0007669"/>
    <property type="project" value="TreeGrafter"/>
</dbReference>
<feature type="region of interest" description="Disordered" evidence="8">
    <location>
        <begin position="1"/>
        <end position="110"/>
    </location>
</feature>
<keyword evidence="4 7" id="KW-0863">Zinc-finger</keyword>
<evidence type="ECO:0000256" key="6">
    <source>
        <dbReference type="ARBA" id="ARBA00023242"/>
    </source>
</evidence>
<dbReference type="InterPro" id="IPR013087">
    <property type="entry name" value="Znf_C2H2_type"/>
</dbReference>
<feature type="compositionally biased region" description="Acidic residues" evidence="8">
    <location>
        <begin position="257"/>
        <end position="270"/>
    </location>
</feature>
<evidence type="ECO:0000256" key="7">
    <source>
        <dbReference type="PROSITE-ProRule" id="PRU00042"/>
    </source>
</evidence>
<feature type="region of interest" description="Disordered" evidence="8">
    <location>
        <begin position="237"/>
        <end position="281"/>
    </location>
</feature>
<dbReference type="SMART" id="SM00355">
    <property type="entry name" value="ZnF_C2H2"/>
    <property type="match status" value="2"/>
</dbReference>
<gene>
    <name evidence="10" type="ORF">FOMPIDRAFT_1061694</name>
</gene>
<dbReference type="Gene3D" id="3.30.160.60">
    <property type="entry name" value="Classic Zinc Finger"/>
    <property type="match status" value="2"/>
</dbReference>
<dbReference type="OrthoDB" id="6077919at2759"/>
<reference evidence="10 11" key="1">
    <citation type="journal article" date="2012" name="Science">
        <title>The Paleozoic origin of enzymatic lignin decomposition reconstructed from 31 fungal genomes.</title>
        <authorList>
            <person name="Floudas D."/>
            <person name="Binder M."/>
            <person name="Riley R."/>
            <person name="Barry K."/>
            <person name="Blanchette R.A."/>
            <person name="Henrissat B."/>
            <person name="Martinez A.T."/>
            <person name="Otillar R."/>
            <person name="Spatafora J.W."/>
            <person name="Yadav J.S."/>
            <person name="Aerts A."/>
            <person name="Benoit I."/>
            <person name="Boyd A."/>
            <person name="Carlson A."/>
            <person name="Copeland A."/>
            <person name="Coutinho P.M."/>
            <person name="de Vries R.P."/>
            <person name="Ferreira P."/>
            <person name="Findley K."/>
            <person name="Foster B."/>
            <person name="Gaskell J."/>
            <person name="Glotzer D."/>
            <person name="Gorecki P."/>
            <person name="Heitman J."/>
            <person name="Hesse C."/>
            <person name="Hori C."/>
            <person name="Igarashi K."/>
            <person name="Jurgens J.A."/>
            <person name="Kallen N."/>
            <person name="Kersten P."/>
            <person name="Kohler A."/>
            <person name="Kuees U."/>
            <person name="Kumar T.K.A."/>
            <person name="Kuo A."/>
            <person name="LaButti K."/>
            <person name="Larrondo L.F."/>
            <person name="Lindquist E."/>
            <person name="Ling A."/>
            <person name="Lombard V."/>
            <person name="Lucas S."/>
            <person name="Lundell T."/>
            <person name="Martin R."/>
            <person name="McLaughlin D.J."/>
            <person name="Morgenstern I."/>
            <person name="Morin E."/>
            <person name="Murat C."/>
            <person name="Nagy L.G."/>
            <person name="Nolan M."/>
            <person name="Ohm R.A."/>
            <person name="Patyshakuliyeva A."/>
            <person name="Rokas A."/>
            <person name="Ruiz-Duenas F.J."/>
            <person name="Sabat G."/>
            <person name="Salamov A."/>
            <person name="Samejima M."/>
            <person name="Schmutz J."/>
            <person name="Slot J.C."/>
            <person name="St John F."/>
            <person name="Stenlid J."/>
            <person name="Sun H."/>
            <person name="Sun S."/>
            <person name="Syed K."/>
            <person name="Tsang A."/>
            <person name="Wiebenga A."/>
            <person name="Young D."/>
            <person name="Pisabarro A."/>
            <person name="Eastwood D.C."/>
            <person name="Martin F."/>
            <person name="Cullen D."/>
            <person name="Grigoriev I.V."/>
            <person name="Hibbett D.S."/>
        </authorList>
    </citation>
    <scope>NUCLEOTIDE SEQUENCE</scope>
    <source>
        <strain evidence="11">FP-58527</strain>
    </source>
</reference>
<dbReference type="PANTHER" id="PTHR14003:SF20">
    <property type="entry name" value="FINGER DOMAIN PROTEIN, PUTATIVE (AFU_ORTHOLOGUE AFUA_4G10380)-RELATED"/>
    <property type="match status" value="1"/>
</dbReference>
<evidence type="ECO:0000256" key="1">
    <source>
        <dbReference type="ARBA" id="ARBA00004123"/>
    </source>
</evidence>
<keyword evidence="6" id="KW-0539">Nucleus</keyword>
<dbReference type="PROSITE" id="PS50157">
    <property type="entry name" value="ZINC_FINGER_C2H2_2"/>
    <property type="match status" value="2"/>
</dbReference>
<dbReference type="STRING" id="743788.S8E2W5"/>
<dbReference type="PROSITE" id="PS00028">
    <property type="entry name" value="ZINC_FINGER_C2H2_1"/>
    <property type="match status" value="2"/>
</dbReference>
<dbReference type="Proteomes" id="UP000015241">
    <property type="component" value="Unassembled WGS sequence"/>
</dbReference>
<organism evidence="10 11">
    <name type="scientific">Fomitopsis schrenkii</name>
    <name type="common">Brown rot fungus</name>
    <dbReference type="NCBI Taxonomy" id="2126942"/>
    <lineage>
        <taxon>Eukaryota</taxon>
        <taxon>Fungi</taxon>
        <taxon>Dikarya</taxon>
        <taxon>Basidiomycota</taxon>
        <taxon>Agaricomycotina</taxon>
        <taxon>Agaricomycetes</taxon>
        <taxon>Polyporales</taxon>
        <taxon>Fomitopsis</taxon>
    </lineage>
</organism>
<dbReference type="InParanoid" id="S8E2W5"/>
<dbReference type="GO" id="GO:0000981">
    <property type="term" value="F:DNA-binding transcription factor activity, RNA polymerase II-specific"/>
    <property type="evidence" value="ECO:0007669"/>
    <property type="project" value="TreeGrafter"/>
</dbReference>
<comment type="subcellular location">
    <subcellularLocation>
        <location evidence="1">Nucleus</location>
    </subcellularLocation>
</comment>
<dbReference type="Pfam" id="PF00096">
    <property type="entry name" value="zf-C2H2"/>
    <property type="match status" value="2"/>
</dbReference>
<evidence type="ECO:0000256" key="8">
    <source>
        <dbReference type="SAM" id="MobiDB-lite"/>
    </source>
</evidence>
<dbReference type="AlphaFoldDB" id="S8E2W5"/>
<evidence type="ECO:0000256" key="4">
    <source>
        <dbReference type="ARBA" id="ARBA00022771"/>
    </source>
</evidence>
<dbReference type="GO" id="GO:0000978">
    <property type="term" value="F:RNA polymerase II cis-regulatory region sequence-specific DNA binding"/>
    <property type="evidence" value="ECO:0007669"/>
    <property type="project" value="TreeGrafter"/>
</dbReference>
<feature type="region of interest" description="Disordered" evidence="8">
    <location>
        <begin position="129"/>
        <end position="163"/>
    </location>
</feature>
<keyword evidence="3" id="KW-0677">Repeat</keyword>
<evidence type="ECO:0000256" key="5">
    <source>
        <dbReference type="ARBA" id="ARBA00022833"/>
    </source>
</evidence>
<feature type="compositionally biased region" description="Basic and acidic residues" evidence="8">
    <location>
        <begin position="271"/>
        <end position="281"/>
    </location>
</feature>
<dbReference type="FunFam" id="3.30.160.60:FF:001102">
    <property type="entry name" value="Transcription factor IIIA"/>
    <property type="match status" value="1"/>
</dbReference>
<dbReference type="EMBL" id="KE504173">
    <property type="protein sequence ID" value="EPS97713.1"/>
    <property type="molecule type" value="Genomic_DNA"/>
</dbReference>
<keyword evidence="2" id="KW-0479">Metal-binding</keyword>
<feature type="domain" description="C2H2-type" evidence="9">
    <location>
        <begin position="223"/>
        <end position="252"/>
    </location>
</feature>
<dbReference type="eggNOG" id="KOG1721">
    <property type="taxonomic scope" value="Eukaryota"/>
</dbReference>
<evidence type="ECO:0000313" key="10">
    <source>
        <dbReference type="EMBL" id="EPS97713.1"/>
    </source>
</evidence>
<accession>S8E2W5</accession>
<proteinExistence type="predicted"/>
<dbReference type="SUPFAM" id="SSF57667">
    <property type="entry name" value="beta-beta-alpha zinc fingers"/>
    <property type="match status" value="1"/>
</dbReference>
<protein>
    <recommendedName>
        <fullName evidence="9">C2H2-type domain-containing protein</fullName>
    </recommendedName>
</protein>
<dbReference type="InterPro" id="IPR036236">
    <property type="entry name" value="Znf_C2H2_sf"/>
</dbReference>
<dbReference type="GO" id="GO:0031519">
    <property type="term" value="C:PcG protein complex"/>
    <property type="evidence" value="ECO:0007669"/>
    <property type="project" value="TreeGrafter"/>
</dbReference>
<evidence type="ECO:0000256" key="2">
    <source>
        <dbReference type="ARBA" id="ARBA00022723"/>
    </source>
</evidence>
<evidence type="ECO:0000259" key="9">
    <source>
        <dbReference type="PROSITE" id="PS50157"/>
    </source>
</evidence>
<dbReference type="GO" id="GO:0000785">
    <property type="term" value="C:chromatin"/>
    <property type="evidence" value="ECO:0007669"/>
    <property type="project" value="TreeGrafter"/>
</dbReference>
<feature type="compositionally biased region" description="Low complexity" evidence="8">
    <location>
        <begin position="67"/>
        <end position="83"/>
    </location>
</feature>